<evidence type="ECO:0000313" key="2">
    <source>
        <dbReference type="EMBL" id="MCQ3829277.1"/>
    </source>
</evidence>
<evidence type="ECO:0000259" key="1">
    <source>
        <dbReference type="Pfam" id="PF08241"/>
    </source>
</evidence>
<keyword evidence="2" id="KW-0808">Transferase</keyword>
<dbReference type="CDD" id="cd02440">
    <property type="entry name" value="AdoMet_MTases"/>
    <property type="match status" value="1"/>
</dbReference>
<evidence type="ECO:0000313" key="3">
    <source>
        <dbReference type="Proteomes" id="UP001205566"/>
    </source>
</evidence>
<dbReference type="SUPFAM" id="SSF53335">
    <property type="entry name" value="S-adenosyl-L-methionine-dependent methyltransferases"/>
    <property type="match status" value="1"/>
</dbReference>
<gene>
    <name evidence="2" type="ORF">HXX02_07450</name>
</gene>
<dbReference type="Pfam" id="PF08241">
    <property type="entry name" value="Methyltransf_11"/>
    <property type="match status" value="1"/>
</dbReference>
<reference evidence="2" key="1">
    <citation type="thesis" date="2020" institute="Technische Universitat Dresden" country="Dresden, Germany">
        <title>The Agarolytic System of Microbulbifer elongatus PORT2, Isolated from Batu Karas, Pangandaran West Java Indonesia.</title>
        <authorList>
            <person name="Anggraeni S.R."/>
        </authorList>
    </citation>
    <scope>NUCLEOTIDE SEQUENCE</scope>
    <source>
        <strain evidence="2">PORT2</strain>
    </source>
</reference>
<dbReference type="EMBL" id="JACASI010000022">
    <property type="protein sequence ID" value="MCQ3829277.1"/>
    <property type="molecule type" value="Genomic_DNA"/>
</dbReference>
<dbReference type="PANTHER" id="PTHR42912">
    <property type="entry name" value="METHYLTRANSFERASE"/>
    <property type="match status" value="1"/>
</dbReference>
<accession>A0ABT1P180</accession>
<sequence length="179" mass="20593">MKSDYKWLDSWLKEIKGKSVLELGAGTGIDTKILRSIASSLIATDLVRNDLLNIEELDHSERLPYESNSFEVVVASLCLHYFDWIKTEEVVSEIYRVLTPGGILIGRVNSKKDANYGATGYPEIESNLFIVNNQAKRFFDKTDLCRLFSEKWDFTYFGEKTIDRYSMPKTILEFRATRA</sequence>
<proteinExistence type="predicted"/>
<dbReference type="RefSeq" id="WP_255874162.1">
    <property type="nucleotide sequence ID" value="NZ_JACASI010000022.1"/>
</dbReference>
<dbReference type="InterPro" id="IPR029063">
    <property type="entry name" value="SAM-dependent_MTases_sf"/>
</dbReference>
<organism evidence="2 3">
    <name type="scientific">Microbulbifer elongatus</name>
    <dbReference type="NCBI Taxonomy" id="86173"/>
    <lineage>
        <taxon>Bacteria</taxon>
        <taxon>Pseudomonadati</taxon>
        <taxon>Pseudomonadota</taxon>
        <taxon>Gammaproteobacteria</taxon>
        <taxon>Cellvibrionales</taxon>
        <taxon>Microbulbiferaceae</taxon>
        <taxon>Microbulbifer</taxon>
    </lineage>
</organism>
<dbReference type="GO" id="GO:0008168">
    <property type="term" value="F:methyltransferase activity"/>
    <property type="evidence" value="ECO:0007669"/>
    <property type="project" value="UniProtKB-KW"/>
</dbReference>
<dbReference type="Proteomes" id="UP001205566">
    <property type="component" value="Unassembled WGS sequence"/>
</dbReference>
<keyword evidence="2" id="KW-0489">Methyltransferase</keyword>
<dbReference type="InterPro" id="IPR050508">
    <property type="entry name" value="Methyltransf_Superfamily"/>
</dbReference>
<keyword evidence="3" id="KW-1185">Reference proteome</keyword>
<protein>
    <submittedName>
        <fullName evidence="2">Class I SAM-dependent methyltransferase</fullName>
    </submittedName>
</protein>
<dbReference type="GO" id="GO:0032259">
    <property type="term" value="P:methylation"/>
    <property type="evidence" value="ECO:0007669"/>
    <property type="project" value="UniProtKB-KW"/>
</dbReference>
<feature type="domain" description="Methyltransferase type 11" evidence="1">
    <location>
        <begin position="21"/>
        <end position="105"/>
    </location>
</feature>
<name>A0ABT1P180_9GAMM</name>
<comment type="caution">
    <text evidence="2">The sequence shown here is derived from an EMBL/GenBank/DDBJ whole genome shotgun (WGS) entry which is preliminary data.</text>
</comment>
<dbReference type="InterPro" id="IPR013216">
    <property type="entry name" value="Methyltransf_11"/>
</dbReference>
<dbReference type="Gene3D" id="3.40.50.150">
    <property type="entry name" value="Vaccinia Virus protein VP39"/>
    <property type="match status" value="1"/>
</dbReference>